<evidence type="ECO:0000313" key="4">
    <source>
        <dbReference type="Proteomes" id="UP000186917"/>
    </source>
</evidence>
<dbReference type="AlphaFoldDB" id="A0A173MDD0"/>
<dbReference type="Pfam" id="PF00313">
    <property type="entry name" value="CSD"/>
    <property type="match status" value="1"/>
</dbReference>
<feature type="region of interest" description="Disordered" evidence="1">
    <location>
        <begin position="1"/>
        <end position="41"/>
    </location>
</feature>
<gene>
    <name evidence="3" type="ORF">SAMN05421788_10525</name>
</gene>
<feature type="domain" description="CSD" evidence="2">
    <location>
        <begin position="87"/>
        <end position="148"/>
    </location>
</feature>
<evidence type="ECO:0000256" key="1">
    <source>
        <dbReference type="SAM" id="MobiDB-lite"/>
    </source>
</evidence>
<evidence type="ECO:0000259" key="2">
    <source>
        <dbReference type="PROSITE" id="PS51857"/>
    </source>
</evidence>
<organism evidence="3 4">
    <name type="scientific">Filimonas lacunae</name>
    <dbReference type="NCBI Taxonomy" id="477680"/>
    <lineage>
        <taxon>Bacteria</taxon>
        <taxon>Pseudomonadati</taxon>
        <taxon>Bacteroidota</taxon>
        <taxon>Chitinophagia</taxon>
        <taxon>Chitinophagales</taxon>
        <taxon>Chitinophagaceae</taxon>
        <taxon>Filimonas</taxon>
    </lineage>
</organism>
<dbReference type="RefSeq" id="WP_076379884.1">
    <property type="nucleotide sequence ID" value="NZ_AP017422.1"/>
</dbReference>
<sequence>MAKSQDTFTKRERERQRLKKQMDKKDKMLERKTNKEKGKSLEDMLAYVDENGNLADKPADPRKKQVFRKEDMMIAIPKMEDIPVDLLRTGTITFFNYDKGFGFITDHVSQESIFVHTSELTFNARENDKVQFNIGKGPKGPVATNVEAFKP</sequence>
<accession>A0A173MDD0</accession>
<feature type="compositionally biased region" description="Basic and acidic residues" evidence="1">
    <location>
        <begin position="8"/>
        <end position="41"/>
    </location>
</feature>
<keyword evidence="3" id="KW-0238">DNA-binding</keyword>
<dbReference type="CDD" id="cd04458">
    <property type="entry name" value="CSP_CDS"/>
    <property type="match status" value="1"/>
</dbReference>
<reference evidence="4" key="1">
    <citation type="submission" date="2017-01" db="EMBL/GenBank/DDBJ databases">
        <authorList>
            <person name="Varghese N."/>
            <person name="Submissions S."/>
        </authorList>
    </citation>
    <scope>NUCLEOTIDE SEQUENCE [LARGE SCALE GENOMIC DNA]</scope>
    <source>
        <strain evidence="4">DSM 21054</strain>
    </source>
</reference>
<proteinExistence type="predicted"/>
<dbReference type="KEGG" id="fln:FLA_1534"/>
<dbReference type="InterPro" id="IPR002059">
    <property type="entry name" value="CSP_DNA-bd"/>
</dbReference>
<dbReference type="InterPro" id="IPR011129">
    <property type="entry name" value="CSD"/>
</dbReference>
<evidence type="ECO:0000313" key="3">
    <source>
        <dbReference type="EMBL" id="SIT20551.1"/>
    </source>
</evidence>
<dbReference type="InterPro" id="IPR012340">
    <property type="entry name" value="NA-bd_OB-fold"/>
</dbReference>
<dbReference type="PROSITE" id="PS51857">
    <property type="entry name" value="CSD_2"/>
    <property type="match status" value="1"/>
</dbReference>
<dbReference type="Proteomes" id="UP000186917">
    <property type="component" value="Unassembled WGS sequence"/>
</dbReference>
<dbReference type="STRING" id="477680.SAMN05421788_10525"/>
<keyword evidence="4" id="KW-1185">Reference proteome</keyword>
<dbReference type="GO" id="GO:0005829">
    <property type="term" value="C:cytosol"/>
    <property type="evidence" value="ECO:0007669"/>
    <property type="project" value="UniProtKB-ARBA"/>
</dbReference>
<dbReference type="Gene3D" id="2.40.50.140">
    <property type="entry name" value="Nucleic acid-binding proteins"/>
    <property type="match status" value="1"/>
</dbReference>
<name>A0A173MDD0_9BACT</name>
<dbReference type="SUPFAM" id="SSF50249">
    <property type="entry name" value="Nucleic acid-binding proteins"/>
    <property type="match status" value="1"/>
</dbReference>
<dbReference type="PRINTS" id="PR00050">
    <property type="entry name" value="COLDSHOCK"/>
</dbReference>
<dbReference type="EMBL" id="FTOR01000005">
    <property type="protein sequence ID" value="SIT20551.1"/>
    <property type="molecule type" value="Genomic_DNA"/>
</dbReference>
<dbReference type="GO" id="GO:0003677">
    <property type="term" value="F:DNA binding"/>
    <property type="evidence" value="ECO:0007669"/>
    <property type="project" value="UniProtKB-KW"/>
</dbReference>
<dbReference type="SMART" id="SM00357">
    <property type="entry name" value="CSP"/>
    <property type="match status" value="1"/>
</dbReference>
<protein>
    <submittedName>
        <fullName evidence="3">Cold-shock DNA-binding protein family</fullName>
    </submittedName>
</protein>
<dbReference type="OrthoDB" id="1493235at2"/>